<organism evidence="5 6">
    <name type="scientific">Mytilus edulis</name>
    <name type="common">Blue mussel</name>
    <dbReference type="NCBI Taxonomy" id="6550"/>
    <lineage>
        <taxon>Eukaryota</taxon>
        <taxon>Metazoa</taxon>
        <taxon>Spiralia</taxon>
        <taxon>Lophotrochozoa</taxon>
        <taxon>Mollusca</taxon>
        <taxon>Bivalvia</taxon>
        <taxon>Autobranchia</taxon>
        <taxon>Pteriomorphia</taxon>
        <taxon>Mytilida</taxon>
        <taxon>Mytiloidea</taxon>
        <taxon>Mytilidae</taxon>
        <taxon>Mytilinae</taxon>
        <taxon>Mytilus</taxon>
    </lineage>
</organism>
<accession>A0A8S3VK23</accession>
<comment type="caution">
    <text evidence="5">The sequence shown here is derived from an EMBL/GenBank/DDBJ whole genome shotgun (WGS) entry which is preliminary data.</text>
</comment>
<dbReference type="PANTHER" id="PTHR15696">
    <property type="entry name" value="SMG-7 SUPPRESSOR WITH MORPHOLOGICAL EFFECT ON GENITALIA PROTEIN 7"/>
    <property type="match status" value="1"/>
</dbReference>
<dbReference type="InterPro" id="IPR036055">
    <property type="entry name" value="LDL_receptor-like_sf"/>
</dbReference>
<feature type="chain" id="PRO_5035817938" evidence="3">
    <location>
        <begin position="24"/>
        <end position="243"/>
    </location>
</feature>
<feature type="domain" description="Telomerase activating protein Est1-like N-terminal" evidence="4">
    <location>
        <begin position="184"/>
        <end position="234"/>
    </location>
</feature>
<dbReference type="GO" id="GO:0070034">
    <property type="term" value="F:telomerase RNA binding"/>
    <property type="evidence" value="ECO:0007669"/>
    <property type="project" value="TreeGrafter"/>
</dbReference>
<evidence type="ECO:0000256" key="3">
    <source>
        <dbReference type="SAM" id="SignalP"/>
    </source>
</evidence>
<name>A0A8S3VK23_MYTED</name>
<dbReference type="CDD" id="cd00112">
    <property type="entry name" value="LDLa"/>
    <property type="match status" value="1"/>
</dbReference>
<dbReference type="AlphaFoldDB" id="A0A8S3VK23"/>
<dbReference type="InterPro" id="IPR011990">
    <property type="entry name" value="TPR-like_helical_dom_sf"/>
</dbReference>
<keyword evidence="3" id="KW-0732">Signal</keyword>
<dbReference type="InterPro" id="IPR023415">
    <property type="entry name" value="LDLR_class-A_CS"/>
</dbReference>
<dbReference type="SUPFAM" id="SSF57424">
    <property type="entry name" value="LDL receptor-like module"/>
    <property type="match status" value="1"/>
</dbReference>
<feature type="disulfide bond" evidence="2">
    <location>
        <begin position="32"/>
        <end position="50"/>
    </location>
</feature>
<dbReference type="InterPro" id="IPR002172">
    <property type="entry name" value="LDrepeatLR_classA_rpt"/>
</dbReference>
<dbReference type="GO" id="GO:0042162">
    <property type="term" value="F:telomeric DNA binding"/>
    <property type="evidence" value="ECO:0007669"/>
    <property type="project" value="TreeGrafter"/>
</dbReference>
<dbReference type="SMART" id="SM00192">
    <property type="entry name" value="LDLa"/>
    <property type="match status" value="1"/>
</dbReference>
<feature type="signal peptide" evidence="3">
    <location>
        <begin position="1"/>
        <end position="23"/>
    </location>
</feature>
<evidence type="ECO:0000259" key="4">
    <source>
        <dbReference type="Pfam" id="PF10374"/>
    </source>
</evidence>
<dbReference type="InterPro" id="IPR045153">
    <property type="entry name" value="Est1/Ebs1-like"/>
</dbReference>
<dbReference type="GO" id="GO:0005697">
    <property type="term" value="C:telomerase holoenzyme complex"/>
    <property type="evidence" value="ECO:0007669"/>
    <property type="project" value="TreeGrafter"/>
</dbReference>
<dbReference type="PROSITE" id="PS50068">
    <property type="entry name" value="LDLRA_2"/>
    <property type="match status" value="1"/>
</dbReference>
<dbReference type="Pfam" id="PF00057">
    <property type="entry name" value="Ldl_recept_a"/>
    <property type="match status" value="1"/>
</dbReference>
<evidence type="ECO:0000313" key="6">
    <source>
        <dbReference type="Proteomes" id="UP000683360"/>
    </source>
</evidence>
<protein>
    <submittedName>
        <fullName evidence="5">SMG5</fullName>
    </submittedName>
</protein>
<dbReference type="EMBL" id="CAJPWZ010003331">
    <property type="protein sequence ID" value="CAG2257613.1"/>
    <property type="molecule type" value="Genomic_DNA"/>
</dbReference>
<dbReference type="Gene3D" id="1.25.40.10">
    <property type="entry name" value="Tetratricopeptide repeat domain"/>
    <property type="match status" value="1"/>
</dbReference>
<dbReference type="OrthoDB" id="6041366at2759"/>
<dbReference type="InterPro" id="IPR019458">
    <property type="entry name" value="Est1-like_N"/>
</dbReference>
<dbReference type="Pfam" id="PF10374">
    <property type="entry name" value="EST1"/>
    <property type="match status" value="1"/>
</dbReference>
<dbReference type="GO" id="GO:0000184">
    <property type="term" value="P:nuclear-transcribed mRNA catabolic process, nonsense-mediated decay"/>
    <property type="evidence" value="ECO:0007669"/>
    <property type="project" value="TreeGrafter"/>
</dbReference>
<dbReference type="Proteomes" id="UP000683360">
    <property type="component" value="Unassembled WGS sequence"/>
</dbReference>
<dbReference type="Gene3D" id="4.10.400.10">
    <property type="entry name" value="Low-density Lipoprotein Receptor"/>
    <property type="match status" value="1"/>
</dbReference>
<evidence type="ECO:0000256" key="1">
    <source>
        <dbReference type="ARBA" id="ARBA00023157"/>
    </source>
</evidence>
<dbReference type="PROSITE" id="PS01209">
    <property type="entry name" value="LDLRA_1"/>
    <property type="match status" value="1"/>
</dbReference>
<feature type="disulfide bond" evidence="2">
    <location>
        <begin position="25"/>
        <end position="37"/>
    </location>
</feature>
<evidence type="ECO:0000256" key="2">
    <source>
        <dbReference type="PROSITE-ProRule" id="PRU00124"/>
    </source>
</evidence>
<feature type="disulfide bond" evidence="2">
    <location>
        <begin position="44"/>
        <end position="59"/>
    </location>
</feature>
<proteinExistence type="predicted"/>
<evidence type="ECO:0000313" key="5">
    <source>
        <dbReference type="EMBL" id="CAG2257613.1"/>
    </source>
</evidence>
<dbReference type="PANTHER" id="PTHR15696:SF7">
    <property type="entry name" value="NONSENSE-MEDIATED MRNA DECAY FACTOR"/>
    <property type="match status" value="1"/>
</dbReference>
<keyword evidence="1 2" id="KW-1015">Disulfide bond</keyword>
<sequence>MKIRISFLVIVFISITSYNVTEATCAANEFECADGTCIQSVYQCDDSFECSDFSDEENCTVVQPCVEGLQQCSSGECVANINDCPLTSEIQTTIAPSPGQPSGLSTVKLDDHYQLLVCLSKFRTPSFVLYQRAALEAIRRLDEISKQKKAYREVFHQDAVGLRNKLKEYCERLMFYNPSDYGRKAEEVLWRKVFYEIIQLMKHNRKHIRMGSSLEAAFRTHLSSATGYYYHLTENSNEKNGTF</sequence>
<gene>
    <name evidence="5" type="ORF">MEDL_69008</name>
</gene>
<keyword evidence="6" id="KW-1185">Reference proteome</keyword>
<dbReference type="SUPFAM" id="SSF48452">
    <property type="entry name" value="TPR-like"/>
    <property type="match status" value="1"/>
</dbReference>
<reference evidence="5" key="1">
    <citation type="submission" date="2021-03" db="EMBL/GenBank/DDBJ databases">
        <authorList>
            <person name="Bekaert M."/>
        </authorList>
    </citation>
    <scope>NUCLEOTIDE SEQUENCE</scope>
</reference>